<dbReference type="Proteomes" id="UP000515121">
    <property type="component" value="Unplaced"/>
</dbReference>
<dbReference type="OrthoDB" id="676141at2759"/>
<dbReference type="GeneID" id="111300963"/>
<feature type="compositionally biased region" description="Polar residues" evidence="1">
    <location>
        <begin position="275"/>
        <end position="288"/>
    </location>
</feature>
<proteinExistence type="predicted"/>
<feature type="region of interest" description="Disordered" evidence="1">
    <location>
        <begin position="224"/>
        <end position="252"/>
    </location>
</feature>
<dbReference type="PANTHER" id="PTHR33673:SF36">
    <property type="entry name" value="MYB-LIKE PROTEIN Q"/>
    <property type="match status" value="1"/>
</dbReference>
<gene>
    <name evidence="3" type="primary">LOC111300963</name>
</gene>
<dbReference type="AlphaFoldDB" id="A0A6P5ZIN5"/>
<dbReference type="PANTHER" id="PTHR33673">
    <property type="entry name" value="SUPPRESSOR SRP40-LIKE PROTEIN"/>
    <property type="match status" value="1"/>
</dbReference>
<evidence type="ECO:0000256" key="1">
    <source>
        <dbReference type="SAM" id="MobiDB-lite"/>
    </source>
</evidence>
<evidence type="ECO:0000313" key="2">
    <source>
        <dbReference type="Proteomes" id="UP000515121"/>
    </source>
</evidence>
<accession>A0A6P5ZIN5</accession>
<keyword evidence="2" id="KW-1185">Reference proteome</keyword>
<feature type="compositionally biased region" description="Basic and acidic residues" evidence="1">
    <location>
        <begin position="8"/>
        <end position="28"/>
    </location>
</feature>
<feature type="region of interest" description="Disordered" evidence="1">
    <location>
        <begin position="1"/>
        <end position="61"/>
    </location>
</feature>
<feature type="region of interest" description="Disordered" evidence="1">
    <location>
        <begin position="275"/>
        <end position="319"/>
    </location>
</feature>
<dbReference type="RefSeq" id="XP_022752246.1">
    <property type="nucleotide sequence ID" value="XM_022896511.1"/>
</dbReference>
<feature type="compositionally biased region" description="Low complexity" evidence="1">
    <location>
        <begin position="289"/>
        <end position="298"/>
    </location>
</feature>
<organism evidence="2 3">
    <name type="scientific">Durio zibethinus</name>
    <name type="common">Durian</name>
    <dbReference type="NCBI Taxonomy" id="66656"/>
    <lineage>
        <taxon>Eukaryota</taxon>
        <taxon>Viridiplantae</taxon>
        <taxon>Streptophyta</taxon>
        <taxon>Embryophyta</taxon>
        <taxon>Tracheophyta</taxon>
        <taxon>Spermatophyta</taxon>
        <taxon>Magnoliopsida</taxon>
        <taxon>eudicotyledons</taxon>
        <taxon>Gunneridae</taxon>
        <taxon>Pentapetalae</taxon>
        <taxon>rosids</taxon>
        <taxon>malvids</taxon>
        <taxon>Malvales</taxon>
        <taxon>Malvaceae</taxon>
        <taxon>Helicteroideae</taxon>
        <taxon>Durio</taxon>
    </lineage>
</organism>
<protein>
    <submittedName>
        <fullName evidence="3">Ras guanine nucleotide exchange factor V-like</fullName>
    </submittedName>
</protein>
<sequence>MGSLRSWTGDRVEAVDDKGGDGSRKQLTDFEVNNNEVKPLSRHGTLAFSSSSDSSQDPELKSPAHFRVSFAGSTELFPENHMPSGQVAGGYVPNRIPSSVFSSKPATPMDWSTASNESLFSIHIGNGSFSRDQFFMLHKSGELTKLDEQIIAQGHLLPSLKELEDMARRNENIDKDSEATEMSKNTTAKVVETSEVAEDRSNQKMPLAEEVHNPISNTPTVDLGSVAGNNSQEKKFPAEVHNSPTNSISGHSDGCKNGTLSFAFPVLTGTSDAGTFSHVNGDQNNKGLQAQSVKQQKQQQEEEQDQKQSTEELQPQIPVTPQNAYRRSWFSCFYCCRCS</sequence>
<name>A0A6P5ZIN5_DURZI</name>
<reference evidence="3" key="1">
    <citation type="submission" date="2025-08" db="UniProtKB">
        <authorList>
            <consortium name="RefSeq"/>
        </authorList>
    </citation>
    <scope>IDENTIFICATION</scope>
    <source>
        <tissue evidence="3">Fruit stalk</tissue>
    </source>
</reference>
<evidence type="ECO:0000313" key="3">
    <source>
        <dbReference type="RefSeq" id="XP_022752246.1"/>
    </source>
</evidence>
<dbReference type="KEGG" id="dzi:111300963"/>